<dbReference type="Proteomes" id="UP000001021">
    <property type="component" value="Chromosome"/>
</dbReference>
<accession>A0A0H3M1R7</accession>
<dbReference type="KEGG" id="erw:ERWE_CDS_07460"/>
<evidence type="ECO:0000313" key="3">
    <source>
        <dbReference type="Proteomes" id="UP000001021"/>
    </source>
</evidence>
<gene>
    <name evidence="2" type="ordered locus">ERWE_CDS_07460</name>
</gene>
<organism evidence="2 3">
    <name type="scientific">Ehrlichia ruminantium (strain Welgevonden)</name>
    <dbReference type="NCBI Taxonomy" id="254945"/>
    <lineage>
        <taxon>Bacteria</taxon>
        <taxon>Pseudomonadati</taxon>
        <taxon>Pseudomonadota</taxon>
        <taxon>Alphaproteobacteria</taxon>
        <taxon>Rickettsiales</taxon>
        <taxon>Anaplasmataceae</taxon>
        <taxon>Ehrlichia</taxon>
    </lineage>
</organism>
<evidence type="ECO:0000256" key="1">
    <source>
        <dbReference type="SAM" id="Phobius"/>
    </source>
</evidence>
<protein>
    <submittedName>
        <fullName evidence="2">Uncharacterized protein</fullName>
    </submittedName>
</protein>
<name>A0A0H3M1R7_EHRRW</name>
<evidence type="ECO:0000313" key="2">
    <source>
        <dbReference type="EMBL" id="CAI27240.1"/>
    </source>
</evidence>
<dbReference type="HOGENOM" id="CLU_1459156_0_0_5"/>
<dbReference type="EMBL" id="CR925678">
    <property type="protein sequence ID" value="CAI27240.1"/>
    <property type="molecule type" value="Genomic_DNA"/>
</dbReference>
<keyword evidence="1" id="KW-0472">Membrane</keyword>
<keyword evidence="3" id="KW-1185">Reference proteome</keyword>
<feature type="transmembrane region" description="Helical" evidence="1">
    <location>
        <begin position="6"/>
        <end position="33"/>
    </location>
</feature>
<proteinExistence type="predicted"/>
<dbReference type="AlphaFoldDB" id="A0A0H3M1R7"/>
<keyword evidence="1" id="KW-0812">Transmembrane</keyword>
<sequence>MYFMQSSLIIVLVFLLLVIVLVGMISLCIITLMKINEEYSNSRINDHIISSILCKHFVKFVTLLKYDVDMLCLQFPIKDRYEIYRNFDCFVDQARALVDKFIDRHRPLNSETICNDYINMIENMKFSIEEFVSKYPLLDKTRIYLYFSDMCDLMRKELENLFLTNTVLNKINVTSHNTKCKNSSL</sequence>
<reference evidence="2 3" key="1">
    <citation type="journal article" date="2006" name="J. Bacteriol.">
        <title>Comparative genomic analysis of three strains of Ehrlichia ruminantium reveals an active process of genome size plasticity.</title>
        <authorList>
            <person name="Frutos R."/>
            <person name="Viari A."/>
            <person name="Ferraz C."/>
            <person name="Morgat A."/>
            <person name="Eychenie S."/>
            <person name="Kandassami Y."/>
            <person name="Chantal I."/>
            <person name="Bensaid A."/>
            <person name="Coissac E."/>
            <person name="Vachiery N."/>
            <person name="Demaille J."/>
            <person name="Martinez D."/>
        </authorList>
    </citation>
    <scope>NUCLEOTIDE SEQUENCE [LARGE SCALE GENOMIC DNA]</scope>
    <source>
        <strain evidence="2 3">Welgevonden</strain>
    </source>
</reference>
<keyword evidence="1" id="KW-1133">Transmembrane helix</keyword>